<feature type="compositionally biased region" description="Polar residues" evidence="1">
    <location>
        <begin position="11"/>
        <end position="22"/>
    </location>
</feature>
<keyword evidence="2" id="KW-1185">Reference proteome</keyword>
<feature type="region of interest" description="Disordered" evidence="1">
    <location>
        <begin position="1"/>
        <end position="38"/>
    </location>
</feature>
<evidence type="ECO:0000256" key="1">
    <source>
        <dbReference type="SAM" id="MobiDB-lite"/>
    </source>
</evidence>
<evidence type="ECO:0000313" key="3">
    <source>
        <dbReference type="WBParaSite" id="nRc.2.0.1.t13177-RA"/>
    </source>
</evidence>
<accession>A0A915IIH2</accession>
<sequence length="147" mass="16476">MSLNLPVHPSTMLTGESPTKTPIQAPAESSAETEFDTERATTVESLVKQTAEESFTVKTDVIQIDSQEDDVWRTDTTAPMTTARTTSSLTLLSKNLSYSQYDIDWDEGEEYREKAALVKTTSMRDISQIEREDDNDSKMVPPRIIPI</sequence>
<protein>
    <submittedName>
        <fullName evidence="3">Uncharacterized protein</fullName>
    </submittedName>
</protein>
<proteinExistence type="predicted"/>
<name>A0A915IIH2_ROMCU</name>
<dbReference type="AlphaFoldDB" id="A0A915IIH2"/>
<dbReference type="Proteomes" id="UP000887565">
    <property type="component" value="Unplaced"/>
</dbReference>
<reference evidence="3" key="1">
    <citation type="submission" date="2022-11" db="UniProtKB">
        <authorList>
            <consortium name="WormBaseParasite"/>
        </authorList>
    </citation>
    <scope>IDENTIFICATION</scope>
</reference>
<organism evidence="2 3">
    <name type="scientific">Romanomermis culicivorax</name>
    <name type="common">Nematode worm</name>
    <dbReference type="NCBI Taxonomy" id="13658"/>
    <lineage>
        <taxon>Eukaryota</taxon>
        <taxon>Metazoa</taxon>
        <taxon>Ecdysozoa</taxon>
        <taxon>Nematoda</taxon>
        <taxon>Enoplea</taxon>
        <taxon>Dorylaimia</taxon>
        <taxon>Mermithida</taxon>
        <taxon>Mermithoidea</taxon>
        <taxon>Mermithidae</taxon>
        <taxon>Romanomermis</taxon>
    </lineage>
</organism>
<evidence type="ECO:0000313" key="2">
    <source>
        <dbReference type="Proteomes" id="UP000887565"/>
    </source>
</evidence>
<dbReference type="WBParaSite" id="nRc.2.0.1.t13177-RA">
    <property type="protein sequence ID" value="nRc.2.0.1.t13177-RA"/>
    <property type="gene ID" value="nRc.2.0.1.g13177"/>
</dbReference>